<accession>A0ABM8BYW7</accession>
<dbReference type="EMBL" id="AP026933">
    <property type="protein sequence ID" value="BDT05081.1"/>
    <property type="molecule type" value="Genomic_DNA"/>
</dbReference>
<dbReference type="Proteomes" id="UP001163387">
    <property type="component" value="Chromosome"/>
</dbReference>
<organism evidence="1 2">
    <name type="scientific">Spiroplasma ixodetis</name>
    <dbReference type="NCBI Taxonomy" id="2141"/>
    <lineage>
        <taxon>Bacteria</taxon>
        <taxon>Bacillati</taxon>
        <taxon>Mycoplasmatota</taxon>
        <taxon>Mollicutes</taxon>
        <taxon>Entomoplasmatales</taxon>
        <taxon>Spiroplasmataceae</taxon>
        <taxon>Spiroplasma</taxon>
    </lineage>
</organism>
<evidence type="ECO:0000313" key="1">
    <source>
        <dbReference type="EMBL" id="BDT05081.1"/>
    </source>
</evidence>
<keyword evidence="2" id="KW-1185">Reference proteome</keyword>
<reference evidence="1 2" key="1">
    <citation type="journal article" date="2022" name="Front. Microbiol.">
        <title>Male-killing mechanisms vary between Spiroplasma species.</title>
        <authorList>
            <person name="Arai H."/>
            <person name="Inoue M."/>
            <person name="Kageyama D."/>
        </authorList>
    </citation>
    <scope>NUCLEOTIDE SEQUENCE [LARGE SCALE GENOMIC DNA]</scope>
    <source>
        <strain evidence="2">sHm</strain>
    </source>
</reference>
<dbReference type="RefSeq" id="WP_281748651.1">
    <property type="nucleotide sequence ID" value="NZ_AP026933.1"/>
</dbReference>
<protein>
    <submittedName>
        <fullName evidence="1">Uncharacterized protein</fullName>
    </submittedName>
</protein>
<gene>
    <name evidence="1" type="ORF">SHM_27270</name>
</gene>
<sequence>MQKQKQEKVLIKCIVKDCNSKVLVTLKTVNIEDSVIQFFNMCYFHKKQFKNKIKEIKNEFKNKE</sequence>
<evidence type="ECO:0000313" key="2">
    <source>
        <dbReference type="Proteomes" id="UP001163387"/>
    </source>
</evidence>
<name>A0ABM8BYW7_9MOLU</name>
<proteinExistence type="predicted"/>